<dbReference type="EMBL" id="PVTO01000002">
    <property type="protein sequence ID" value="PRY83853.1"/>
    <property type="molecule type" value="Genomic_DNA"/>
</dbReference>
<dbReference type="AlphaFoldDB" id="A0A2T0WAX5"/>
<keyword evidence="2" id="KW-1185">Reference proteome</keyword>
<reference evidence="1 2" key="1">
    <citation type="submission" date="2018-03" db="EMBL/GenBank/DDBJ databases">
        <title>Genomic Encyclopedia of Archaeal and Bacterial Type Strains, Phase II (KMG-II): from individual species to whole genera.</title>
        <authorList>
            <person name="Goeker M."/>
        </authorList>
    </citation>
    <scope>NUCLEOTIDE SEQUENCE [LARGE SCALE GENOMIC DNA]</scope>
    <source>
        <strain evidence="1 2">DSM 13175</strain>
    </source>
</reference>
<evidence type="ECO:0000313" key="2">
    <source>
        <dbReference type="Proteomes" id="UP000238205"/>
    </source>
</evidence>
<protein>
    <recommendedName>
        <fullName evidence="3">YolD-like protein</fullName>
    </recommendedName>
</protein>
<comment type="caution">
    <text evidence="1">The sequence shown here is derived from an EMBL/GenBank/DDBJ whole genome shotgun (WGS) entry which is preliminary data.</text>
</comment>
<accession>A0A2T0WAX5</accession>
<dbReference type="RefSeq" id="WP_106190427.1">
    <property type="nucleotide sequence ID" value="NZ_PVTO01000002.1"/>
</dbReference>
<sequence length="106" mass="12226">MSKLAIETHHIFDVFKKGYGSLFSNLSKVQPQMPKNQLLLFLKQAVRKQQRIIVQVNPTAYSDQINEYRGTASFSPRSAQIILKTTNNHTTYLLNAKDIRHIRIVN</sequence>
<dbReference type="Proteomes" id="UP000238205">
    <property type="component" value="Unassembled WGS sequence"/>
</dbReference>
<name>A0A2T0WAX5_9LACT</name>
<gene>
    <name evidence="1" type="ORF">CLV38_10234</name>
</gene>
<organism evidence="1 2">
    <name type="scientific">Alkalibacterium olivapovliticus</name>
    <dbReference type="NCBI Taxonomy" id="99907"/>
    <lineage>
        <taxon>Bacteria</taxon>
        <taxon>Bacillati</taxon>
        <taxon>Bacillota</taxon>
        <taxon>Bacilli</taxon>
        <taxon>Lactobacillales</taxon>
        <taxon>Carnobacteriaceae</taxon>
        <taxon>Alkalibacterium</taxon>
    </lineage>
</organism>
<evidence type="ECO:0008006" key="3">
    <source>
        <dbReference type="Google" id="ProtNLM"/>
    </source>
</evidence>
<dbReference type="OrthoDB" id="2156804at2"/>
<proteinExistence type="predicted"/>
<evidence type="ECO:0000313" key="1">
    <source>
        <dbReference type="EMBL" id="PRY83853.1"/>
    </source>
</evidence>